<organism evidence="2 3">
    <name type="scientific">Caenorhabditis briggsae</name>
    <dbReference type="NCBI Taxonomy" id="6238"/>
    <lineage>
        <taxon>Eukaryota</taxon>
        <taxon>Metazoa</taxon>
        <taxon>Ecdysozoa</taxon>
        <taxon>Nematoda</taxon>
        <taxon>Chromadorea</taxon>
        <taxon>Rhabditida</taxon>
        <taxon>Rhabditina</taxon>
        <taxon>Rhabditomorpha</taxon>
        <taxon>Rhabditoidea</taxon>
        <taxon>Rhabditidae</taxon>
        <taxon>Peloderinae</taxon>
        <taxon>Caenorhabditis</taxon>
    </lineage>
</organism>
<reference evidence="2 3" key="1">
    <citation type="journal article" date="2003" name="PLoS Biol.">
        <title>The genome sequence of Caenorhabditis briggsae: a platform for comparative genomics.</title>
        <authorList>
            <person name="Stein L.D."/>
            <person name="Bao Z."/>
            <person name="Blasiar D."/>
            <person name="Blumenthal T."/>
            <person name="Brent M.R."/>
            <person name="Chen N."/>
            <person name="Chinwalla A."/>
            <person name="Clarke L."/>
            <person name="Clee C."/>
            <person name="Coghlan A."/>
            <person name="Coulson A."/>
            <person name="D'Eustachio P."/>
            <person name="Fitch D.H."/>
            <person name="Fulton L.A."/>
            <person name="Fulton R.E."/>
            <person name="Griffiths-Jones S."/>
            <person name="Harris T.W."/>
            <person name="Hillier L.W."/>
            <person name="Kamath R."/>
            <person name="Kuwabara P.E."/>
            <person name="Mardis E.R."/>
            <person name="Marra M.A."/>
            <person name="Miner T.L."/>
            <person name="Minx P."/>
            <person name="Mullikin J.C."/>
            <person name="Plumb R.W."/>
            <person name="Rogers J."/>
            <person name="Schein J.E."/>
            <person name="Sohrmann M."/>
            <person name="Spieth J."/>
            <person name="Stajich J.E."/>
            <person name="Wei C."/>
            <person name="Willey D."/>
            <person name="Wilson R.K."/>
            <person name="Durbin R."/>
            <person name="Waterston R.H."/>
        </authorList>
    </citation>
    <scope>NUCLEOTIDE SEQUENCE [LARGE SCALE GENOMIC DNA]</scope>
    <source>
        <strain evidence="2 3">AF16</strain>
    </source>
</reference>
<dbReference type="InParanoid" id="B6IKU6"/>
<accession>B6IKU6</accession>
<name>B6IKU6_CAEBR</name>
<protein>
    <submittedName>
        <fullName evidence="2">Protein CBG25996</fullName>
    </submittedName>
</protein>
<dbReference type="Proteomes" id="UP000008549">
    <property type="component" value="Unassembled WGS sequence"/>
</dbReference>
<sequence>MIREQKNGGKEEEEGKQGSRNFSKYDLKDIEKGKSALFLCAILRNEMCMSAENCGG</sequence>
<proteinExistence type="predicted"/>
<dbReference type="CTD" id="68917478"/>
<feature type="region of interest" description="Disordered" evidence="1">
    <location>
        <begin position="1"/>
        <end position="22"/>
    </location>
</feature>
<dbReference type="EMBL" id="HE600936">
    <property type="protein sequence ID" value="CAS00526.1"/>
    <property type="molecule type" value="Genomic_DNA"/>
</dbReference>
<evidence type="ECO:0000313" key="3">
    <source>
        <dbReference type="Proteomes" id="UP000008549"/>
    </source>
</evidence>
<evidence type="ECO:0000256" key="1">
    <source>
        <dbReference type="SAM" id="MobiDB-lite"/>
    </source>
</evidence>
<dbReference type="HOGENOM" id="CLU_3016163_0_0_1"/>
<dbReference type="RefSeq" id="XP_045100085.1">
    <property type="nucleotide sequence ID" value="XM_045243777.1"/>
</dbReference>
<reference evidence="2 3" key="2">
    <citation type="journal article" date="2011" name="PLoS Genet.">
        <title>Caenorhabditis briggsae recombinant inbred line genotypes reveal inter-strain incompatibility and the evolution of recombination.</title>
        <authorList>
            <person name="Ross J.A."/>
            <person name="Koboldt D.C."/>
            <person name="Staisch J.E."/>
            <person name="Chamberlin H.M."/>
            <person name="Gupta B.P."/>
            <person name="Miller R.D."/>
            <person name="Baird S.E."/>
            <person name="Haag E.S."/>
        </authorList>
    </citation>
    <scope>NUCLEOTIDE SEQUENCE [LARGE SCALE GENOMIC DNA]</scope>
    <source>
        <strain evidence="2 3">AF16</strain>
    </source>
</reference>
<dbReference type="KEGG" id="cbr:CBG_25996"/>
<gene>
    <name evidence="2" type="ORF">CBG25996</name>
    <name evidence="2" type="ORF">CBG_25996</name>
</gene>
<evidence type="ECO:0000313" key="2">
    <source>
        <dbReference type="EMBL" id="CAS00526.1"/>
    </source>
</evidence>
<dbReference type="GeneID" id="68917478"/>
<dbReference type="AlphaFoldDB" id="B6IKU6"/>
<keyword evidence="3" id="KW-1185">Reference proteome</keyword>